<protein>
    <submittedName>
        <fullName evidence="3">Uncharacterized protein</fullName>
    </submittedName>
</protein>
<keyword evidence="2" id="KW-1133">Transmembrane helix</keyword>
<evidence type="ECO:0000256" key="2">
    <source>
        <dbReference type="SAM" id="Phobius"/>
    </source>
</evidence>
<dbReference type="Proteomes" id="UP000554482">
    <property type="component" value="Unassembled WGS sequence"/>
</dbReference>
<keyword evidence="2" id="KW-0472">Membrane</keyword>
<organism evidence="3 4">
    <name type="scientific">Thalictrum thalictroides</name>
    <name type="common">Rue-anemone</name>
    <name type="synonym">Anemone thalictroides</name>
    <dbReference type="NCBI Taxonomy" id="46969"/>
    <lineage>
        <taxon>Eukaryota</taxon>
        <taxon>Viridiplantae</taxon>
        <taxon>Streptophyta</taxon>
        <taxon>Embryophyta</taxon>
        <taxon>Tracheophyta</taxon>
        <taxon>Spermatophyta</taxon>
        <taxon>Magnoliopsida</taxon>
        <taxon>Ranunculales</taxon>
        <taxon>Ranunculaceae</taxon>
        <taxon>Thalictroideae</taxon>
        <taxon>Thalictrum</taxon>
    </lineage>
</organism>
<comment type="caution">
    <text evidence="3">The sequence shown here is derived from an EMBL/GenBank/DDBJ whole genome shotgun (WGS) entry which is preliminary data.</text>
</comment>
<evidence type="ECO:0000313" key="3">
    <source>
        <dbReference type="EMBL" id="KAF5202257.1"/>
    </source>
</evidence>
<sequence>MNVNVNVNVNVNTDGVNRANDGAHLTHGGYEPEPELEPDHGNITDEADTNGGNDSMKMIMKVVTVIISIMGIIYIWLRPCPSSPFSPTSAIDYFSRNIDTDVMRTNASELRYLLLESGVYGIICEEEVLRNEAVDGVFGVANYIWPHCKLG</sequence>
<proteinExistence type="predicted"/>
<accession>A0A7J6WZI7</accession>
<dbReference type="AlphaFoldDB" id="A0A7J6WZI7"/>
<keyword evidence="4" id="KW-1185">Reference proteome</keyword>
<dbReference type="EMBL" id="JABWDY010008384">
    <property type="protein sequence ID" value="KAF5202257.1"/>
    <property type="molecule type" value="Genomic_DNA"/>
</dbReference>
<keyword evidence="2" id="KW-0812">Transmembrane</keyword>
<feature type="region of interest" description="Disordered" evidence="1">
    <location>
        <begin position="12"/>
        <end position="50"/>
    </location>
</feature>
<reference evidence="3 4" key="1">
    <citation type="submission" date="2020-06" db="EMBL/GenBank/DDBJ databases">
        <title>Transcriptomic and genomic resources for Thalictrum thalictroides and T. hernandezii: Facilitating candidate gene discovery in an emerging model plant lineage.</title>
        <authorList>
            <person name="Arias T."/>
            <person name="Riano-Pachon D.M."/>
            <person name="Di Stilio V.S."/>
        </authorList>
    </citation>
    <scope>NUCLEOTIDE SEQUENCE [LARGE SCALE GENOMIC DNA]</scope>
    <source>
        <strain evidence="4">cv. WT478/WT964</strain>
        <tissue evidence="3">Leaves</tissue>
    </source>
</reference>
<evidence type="ECO:0000256" key="1">
    <source>
        <dbReference type="SAM" id="MobiDB-lite"/>
    </source>
</evidence>
<feature type="transmembrane region" description="Helical" evidence="2">
    <location>
        <begin position="58"/>
        <end position="77"/>
    </location>
</feature>
<gene>
    <name evidence="3" type="ORF">FRX31_008156</name>
</gene>
<evidence type="ECO:0000313" key="4">
    <source>
        <dbReference type="Proteomes" id="UP000554482"/>
    </source>
</evidence>
<name>A0A7J6WZI7_THATH</name>